<dbReference type="EMBL" id="KQ420154">
    <property type="protein sequence ID" value="KOF81126.1"/>
    <property type="molecule type" value="Genomic_DNA"/>
</dbReference>
<evidence type="ECO:0000313" key="3">
    <source>
        <dbReference type="EMBL" id="KOF81126.1"/>
    </source>
</evidence>
<evidence type="ECO:0000256" key="1">
    <source>
        <dbReference type="SAM" id="Phobius"/>
    </source>
</evidence>
<proteinExistence type="predicted"/>
<protein>
    <submittedName>
        <fullName evidence="3">Uncharacterized protein</fullName>
    </submittedName>
</protein>
<keyword evidence="2" id="KW-0732">Signal</keyword>
<organism evidence="3">
    <name type="scientific">Octopus bimaculoides</name>
    <name type="common">California two-spotted octopus</name>
    <dbReference type="NCBI Taxonomy" id="37653"/>
    <lineage>
        <taxon>Eukaryota</taxon>
        <taxon>Metazoa</taxon>
        <taxon>Spiralia</taxon>
        <taxon>Lophotrochozoa</taxon>
        <taxon>Mollusca</taxon>
        <taxon>Cephalopoda</taxon>
        <taxon>Coleoidea</taxon>
        <taxon>Octopodiformes</taxon>
        <taxon>Octopoda</taxon>
        <taxon>Incirrata</taxon>
        <taxon>Octopodidae</taxon>
        <taxon>Octopus</taxon>
    </lineage>
</organism>
<dbReference type="OrthoDB" id="10377665at2759"/>
<accession>A0A0L8GVR5</accession>
<keyword evidence="1" id="KW-1133">Transmembrane helix</keyword>
<keyword evidence="1" id="KW-0812">Transmembrane</keyword>
<feature type="signal peptide" evidence="2">
    <location>
        <begin position="1"/>
        <end position="21"/>
    </location>
</feature>
<feature type="transmembrane region" description="Helical" evidence="1">
    <location>
        <begin position="129"/>
        <end position="151"/>
    </location>
</feature>
<evidence type="ECO:0000256" key="2">
    <source>
        <dbReference type="SAM" id="SignalP"/>
    </source>
</evidence>
<dbReference type="AlphaFoldDB" id="A0A0L8GVR5"/>
<sequence>MMMINHIAILIFLSSIVISASQKWTYKNKLGQTEYCCFCYYDFRTENTIQECLSKNKNDTRRPFCICNKGKLPKCPESTTICNRQIACPENLAYQICKVPFLDDAKLVCNDSLLWEAHFTCPGKRNLNALSLFLLVLSLLFFLVILFLSLYNVGRIT</sequence>
<reference evidence="3" key="1">
    <citation type="submission" date="2015-07" db="EMBL/GenBank/DDBJ databases">
        <title>MeaNS - Measles Nucleotide Surveillance Program.</title>
        <authorList>
            <person name="Tran T."/>
            <person name="Druce J."/>
        </authorList>
    </citation>
    <scope>NUCLEOTIDE SEQUENCE</scope>
    <source>
        <strain evidence="3">UCB-OBI-ISO-001</strain>
        <tissue evidence="3">Gonad</tissue>
    </source>
</reference>
<feature type="chain" id="PRO_5005583243" evidence="2">
    <location>
        <begin position="22"/>
        <end position="157"/>
    </location>
</feature>
<gene>
    <name evidence="3" type="ORF">OCBIM_22026967mg</name>
</gene>
<name>A0A0L8GVR5_OCTBM</name>
<keyword evidence="1" id="KW-0472">Membrane</keyword>